<feature type="binding site" evidence="16">
    <location>
        <position position="262"/>
    </location>
    <ligand>
        <name>Mg(2+)</name>
        <dbReference type="ChEBI" id="CHEBI:18420"/>
        <label>1</label>
    </ligand>
</feature>
<accession>A0A2M9G222</accession>
<protein>
    <recommendedName>
        <fullName evidence="5 14">D-alanine--D-alanine ligase</fullName>
        <ecNumber evidence="5 14">6.3.2.4</ecNumber>
    </recommendedName>
    <alternativeName>
        <fullName evidence="14">D-Ala-D-Ala ligase</fullName>
    </alternativeName>
    <alternativeName>
        <fullName evidence="14">D-alanylalanine synthetase</fullName>
    </alternativeName>
</protein>
<dbReference type="GO" id="GO:0008360">
    <property type="term" value="P:regulation of cell shape"/>
    <property type="evidence" value="ECO:0007669"/>
    <property type="project" value="UniProtKB-KW"/>
</dbReference>
<dbReference type="Pfam" id="PF07478">
    <property type="entry name" value="Dala_Dala_lig_C"/>
    <property type="match status" value="1"/>
</dbReference>
<evidence type="ECO:0000256" key="2">
    <source>
        <dbReference type="ARBA" id="ARBA00003921"/>
    </source>
</evidence>
<dbReference type="PANTHER" id="PTHR23132">
    <property type="entry name" value="D-ALANINE--D-ALANINE LIGASE"/>
    <property type="match status" value="1"/>
</dbReference>
<evidence type="ECO:0000256" key="10">
    <source>
        <dbReference type="ARBA" id="ARBA00022960"/>
    </source>
</evidence>
<dbReference type="UniPathway" id="UPA00219"/>
<keyword evidence="16" id="KW-0479">Metal-binding</keyword>
<comment type="caution">
    <text evidence="19">The sequence shown here is derived from an EMBL/GenBank/DDBJ whole genome shotgun (WGS) entry which is preliminary data.</text>
</comment>
<feature type="active site" evidence="15">
    <location>
        <position position="14"/>
    </location>
</feature>
<keyword evidence="9 17" id="KW-0067">ATP-binding</keyword>
<feature type="binding site" evidence="16">
    <location>
        <position position="245"/>
    </location>
    <ligand>
        <name>Mg(2+)</name>
        <dbReference type="ChEBI" id="CHEBI:18420"/>
        <label>1</label>
    </ligand>
</feature>
<dbReference type="InterPro" id="IPR016185">
    <property type="entry name" value="PreATP-grasp_dom_sf"/>
</dbReference>
<comment type="cofactor">
    <cofactor evidence="1">
        <name>Mn(2+)</name>
        <dbReference type="ChEBI" id="CHEBI:29035"/>
    </cofactor>
</comment>
<dbReference type="PIRSF" id="PIRSF039102">
    <property type="entry name" value="Ddl/VanB"/>
    <property type="match status" value="1"/>
</dbReference>
<dbReference type="EMBL" id="PHIG01000031">
    <property type="protein sequence ID" value="PJK29771.1"/>
    <property type="molecule type" value="Genomic_DNA"/>
</dbReference>
<reference evidence="19 20" key="1">
    <citation type="submission" date="2017-11" db="EMBL/GenBank/DDBJ databases">
        <title>Draft genome sequence of Rhizobiales bacterium SY3-13.</title>
        <authorList>
            <person name="Sun C."/>
        </authorList>
    </citation>
    <scope>NUCLEOTIDE SEQUENCE [LARGE SCALE GENOMIC DNA]</scope>
    <source>
        <strain evidence="19 20">SY3-13</strain>
    </source>
</reference>
<dbReference type="InterPro" id="IPR011127">
    <property type="entry name" value="Dala_Dala_lig_N"/>
</dbReference>
<evidence type="ECO:0000256" key="17">
    <source>
        <dbReference type="PROSITE-ProRule" id="PRU00409"/>
    </source>
</evidence>
<dbReference type="PROSITE" id="PS00843">
    <property type="entry name" value="DALA_DALA_LIGASE_1"/>
    <property type="match status" value="1"/>
</dbReference>
<comment type="cofactor">
    <cofactor evidence="16">
        <name>Mg(2+)</name>
        <dbReference type="ChEBI" id="CHEBI:18420"/>
    </cofactor>
    <cofactor evidence="16">
        <name>Mn(2+)</name>
        <dbReference type="ChEBI" id="CHEBI:29035"/>
    </cofactor>
    <text evidence="16">Binds 2 magnesium or manganese ions per subunit.</text>
</comment>
<gene>
    <name evidence="14" type="primary">ddl</name>
    <name evidence="19" type="ORF">CVT23_08295</name>
</gene>
<dbReference type="Proteomes" id="UP000229498">
    <property type="component" value="Unassembled WGS sequence"/>
</dbReference>
<dbReference type="PROSITE" id="PS00844">
    <property type="entry name" value="DALA_DALA_LIGASE_2"/>
    <property type="match status" value="1"/>
</dbReference>
<feature type="binding site" evidence="16">
    <location>
        <position position="262"/>
    </location>
    <ligand>
        <name>Mg(2+)</name>
        <dbReference type="ChEBI" id="CHEBI:18420"/>
        <label>2</label>
    </ligand>
</feature>
<dbReference type="PROSITE" id="PS50975">
    <property type="entry name" value="ATP_GRASP"/>
    <property type="match status" value="1"/>
</dbReference>
<evidence type="ECO:0000313" key="19">
    <source>
        <dbReference type="EMBL" id="PJK29771.1"/>
    </source>
</evidence>
<feature type="active site" evidence="15">
    <location>
        <position position="273"/>
    </location>
</feature>
<evidence type="ECO:0000256" key="15">
    <source>
        <dbReference type="PIRSR" id="PIRSR039102-1"/>
    </source>
</evidence>
<dbReference type="InterPro" id="IPR000291">
    <property type="entry name" value="D-Ala_lig_Van_CS"/>
</dbReference>
<comment type="similarity">
    <text evidence="4 14">Belongs to the D-alanine--D-alanine ligase family.</text>
</comment>
<comment type="subcellular location">
    <subcellularLocation>
        <location evidence="3 14">Cytoplasm</location>
    </subcellularLocation>
</comment>
<name>A0A2M9G222_9PROT</name>
<keyword evidence="11 14" id="KW-0573">Peptidoglycan synthesis</keyword>
<evidence type="ECO:0000313" key="20">
    <source>
        <dbReference type="Proteomes" id="UP000229498"/>
    </source>
</evidence>
<dbReference type="AlphaFoldDB" id="A0A2M9G222"/>
<keyword evidence="6 14" id="KW-0963">Cytoplasm</keyword>
<dbReference type="InterPro" id="IPR011095">
    <property type="entry name" value="Dala_Dala_lig_C"/>
</dbReference>
<dbReference type="InterPro" id="IPR013815">
    <property type="entry name" value="ATP_grasp_subdomain_1"/>
</dbReference>
<keyword evidence="12 14" id="KW-0961">Cell wall biogenesis/degradation</keyword>
<dbReference type="Pfam" id="PF01820">
    <property type="entry name" value="Dala_Dala_lig_N"/>
    <property type="match status" value="1"/>
</dbReference>
<dbReference type="Gene3D" id="3.40.50.20">
    <property type="match status" value="1"/>
</dbReference>
<evidence type="ECO:0000256" key="4">
    <source>
        <dbReference type="ARBA" id="ARBA00010871"/>
    </source>
</evidence>
<evidence type="ECO:0000256" key="5">
    <source>
        <dbReference type="ARBA" id="ARBA00012216"/>
    </source>
</evidence>
<comment type="function">
    <text evidence="2 14">Cell wall formation.</text>
</comment>
<dbReference type="InterPro" id="IPR005905">
    <property type="entry name" value="D_ala_D_ala"/>
</dbReference>
<evidence type="ECO:0000256" key="8">
    <source>
        <dbReference type="ARBA" id="ARBA00022741"/>
    </source>
</evidence>
<keyword evidence="16" id="KW-0460">Magnesium</keyword>
<dbReference type="GO" id="GO:0046872">
    <property type="term" value="F:metal ion binding"/>
    <property type="evidence" value="ECO:0007669"/>
    <property type="project" value="UniProtKB-KW"/>
</dbReference>
<evidence type="ECO:0000259" key="18">
    <source>
        <dbReference type="PROSITE" id="PS50975"/>
    </source>
</evidence>
<dbReference type="NCBIfam" id="NF002378">
    <property type="entry name" value="PRK01372.1"/>
    <property type="match status" value="1"/>
</dbReference>
<dbReference type="GO" id="GO:0009252">
    <property type="term" value="P:peptidoglycan biosynthetic process"/>
    <property type="evidence" value="ECO:0007669"/>
    <property type="project" value="UniProtKB-UniRule"/>
</dbReference>
<comment type="catalytic activity">
    <reaction evidence="13 14">
        <text>2 D-alanine + ATP = D-alanyl-D-alanine + ADP + phosphate + H(+)</text>
        <dbReference type="Rhea" id="RHEA:11224"/>
        <dbReference type="ChEBI" id="CHEBI:15378"/>
        <dbReference type="ChEBI" id="CHEBI:30616"/>
        <dbReference type="ChEBI" id="CHEBI:43474"/>
        <dbReference type="ChEBI" id="CHEBI:57416"/>
        <dbReference type="ChEBI" id="CHEBI:57822"/>
        <dbReference type="ChEBI" id="CHEBI:456216"/>
        <dbReference type="EC" id="6.3.2.4"/>
    </reaction>
</comment>
<organism evidence="19 20">
    <name type="scientific">Minwuia thermotolerans</name>
    <dbReference type="NCBI Taxonomy" id="2056226"/>
    <lineage>
        <taxon>Bacteria</taxon>
        <taxon>Pseudomonadati</taxon>
        <taxon>Pseudomonadota</taxon>
        <taxon>Alphaproteobacteria</taxon>
        <taxon>Minwuiales</taxon>
        <taxon>Minwuiaceae</taxon>
        <taxon>Minwuia</taxon>
    </lineage>
</organism>
<dbReference type="NCBIfam" id="TIGR01205">
    <property type="entry name" value="D_ala_D_alaTIGR"/>
    <property type="match status" value="1"/>
</dbReference>
<dbReference type="InterPro" id="IPR011761">
    <property type="entry name" value="ATP-grasp"/>
</dbReference>
<dbReference type="HAMAP" id="MF_00047">
    <property type="entry name" value="Dala_Dala_lig"/>
    <property type="match status" value="1"/>
</dbReference>
<evidence type="ECO:0000256" key="14">
    <source>
        <dbReference type="HAMAP-Rule" id="MF_00047"/>
    </source>
</evidence>
<comment type="pathway">
    <text evidence="14">Cell wall biogenesis; peptidoglycan biosynthesis.</text>
</comment>
<dbReference type="GO" id="GO:0071555">
    <property type="term" value="P:cell wall organization"/>
    <property type="evidence" value="ECO:0007669"/>
    <property type="project" value="UniProtKB-KW"/>
</dbReference>
<evidence type="ECO:0000256" key="16">
    <source>
        <dbReference type="PIRSR" id="PIRSR039102-3"/>
    </source>
</evidence>
<feature type="binding site" evidence="16">
    <location>
        <position position="264"/>
    </location>
    <ligand>
        <name>Mg(2+)</name>
        <dbReference type="ChEBI" id="CHEBI:18420"/>
        <label>2</label>
    </ligand>
</feature>
<dbReference type="GO" id="GO:0005737">
    <property type="term" value="C:cytoplasm"/>
    <property type="evidence" value="ECO:0007669"/>
    <property type="project" value="UniProtKB-SubCell"/>
</dbReference>
<dbReference type="RefSeq" id="WP_109793048.1">
    <property type="nucleotide sequence ID" value="NZ_PHIG01000031.1"/>
</dbReference>
<evidence type="ECO:0000256" key="11">
    <source>
        <dbReference type="ARBA" id="ARBA00022984"/>
    </source>
</evidence>
<sequence length="301" mass="32494">MSRIAVIMGGWSAEREVSLVTGGACAKALESLGHDVVRIDVDRRIAETLNAAKVDLVFNALHGRYGEDGTVQGMLEIMGIPYTHSGVLASALAMNKPEAKILFRDAGIAVPDGEVMTRKALAASRKYAPPLVLKPLNEGSSVGVEIILEGDNFRPLDQGDPDERLLVEKYIPGREIQVAVMGDRALGAIEIVSPGRFYDYEAKYAPGGSRHLMPAPMPKADYELALDYALRAHKALGCRGLTRSDLRYDDTGEGGAELYLLEVNTQPGMTPTSLAPEIAAHQGLSFEDLCRELVEDASCDR</sequence>
<dbReference type="Gene3D" id="3.30.470.20">
    <property type="entry name" value="ATP-grasp fold, B domain"/>
    <property type="match status" value="1"/>
</dbReference>
<evidence type="ECO:0000256" key="1">
    <source>
        <dbReference type="ARBA" id="ARBA00001936"/>
    </source>
</evidence>
<dbReference type="EC" id="6.3.2.4" evidence="5 14"/>
<evidence type="ECO:0000256" key="6">
    <source>
        <dbReference type="ARBA" id="ARBA00022490"/>
    </source>
</evidence>
<evidence type="ECO:0000256" key="13">
    <source>
        <dbReference type="ARBA" id="ARBA00047614"/>
    </source>
</evidence>
<dbReference type="SUPFAM" id="SSF52440">
    <property type="entry name" value="PreATP-grasp domain"/>
    <property type="match status" value="1"/>
</dbReference>
<keyword evidence="10 14" id="KW-0133">Cell shape</keyword>
<dbReference type="OrthoDB" id="9813261at2"/>
<keyword evidence="8 17" id="KW-0547">Nucleotide-binding</keyword>
<proteinExistence type="inferred from homology"/>
<keyword evidence="7 14" id="KW-0436">Ligase</keyword>
<evidence type="ECO:0000256" key="3">
    <source>
        <dbReference type="ARBA" id="ARBA00004496"/>
    </source>
</evidence>
<dbReference type="GO" id="GO:0008716">
    <property type="term" value="F:D-alanine-D-alanine ligase activity"/>
    <property type="evidence" value="ECO:0007669"/>
    <property type="project" value="UniProtKB-UniRule"/>
</dbReference>
<dbReference type="PANTHER" id="PTHR23132:SF23">
    <property type="entry name" value="D-ALANINE--D-ALANINE LIGASE B"/>
    <property type="match status" value="1"/>
</dbReference>
<evidence type="ECO:0000256" key="7">
    <source>
        <dbReference type="ARBA" id="ARBA00022598"/>
    </source>
</evidence>
<keyword evidence="16" id="KW-0464">Manganese</keyword>
<feature type="domain" description="ATP-grasp" evidence="18">
    <location>
        <begin position="100"/>
        <end position="295"/>
    </location>
</feature>
<dbReference type="Gene3D" id="3.30.1490.20">
    <property type="entry name" value="ATP-grasp fold, A domain"/>
    <property type="match status" value="1"/>
</dbReference>
<keyword evidence="20" id="KW-1185">Reference proteome</keyword>
<dbReference type="GO" id="GO:0005524">
    <property type="term" value="F:ATP binding"/>
    <property type="evidence" value="ECO:0007669"/>
    <property type="project" value="UniProtKB-UniRule"/>
</dbReference>
<dbReference type="SUPFAM" id="SSF56059">
    <property type="entry name" value="Glutathione synthetase ATP-binding domain-like"/>
    <property type="match status" value="1"/>
</dbReference>
<evidence type="ECO:0000256" key="9">
    <source>
        <dbReference type="ARBA" id="ARBA00022840"/>
    </source>
</evidence>
<evidence type="ECO:0000256" key="12">
    <source>
        <dbReference type="ARBA" id="ARBA00023316"/>
    </source>
</evidence>
<feature type="active site" evidence="15">
    <location>
        <position position="140"/>
    </location>
</feature>